<accession>A0ABX9SDT4</accession>
<feature type="domain" description="Phosphogluconate dehydrogenase NAD-binding putative C-terminal" evidence="2">
    <location>
        <begin position="199"/>
        <end position="270"/>
    </location>
</feature>
<dbReference type="EMBL" id="RBLI01000001">
    <property type="protein sequence ID" value="RKS52245.1"/>
    <property type="molecule type" value="Genomic_DNA"/>
</dbReference>
<dbReference type="RefSeq" id="WP_208852074.1">
    <property type="nucleotide sequence ID" value="NZ_CP044426.1"/>
</dbReference>
<organism evidence="3 4">
    <name type="scientific">Paracoccus pantotrophus</name>
    <name type="common">Thiosphaera pantotropha</name>
    <dbReference type="NCBI Taxonomy" id="82367"/>
    <lineage>
        <taxon>Bacteria</taxon>
        <taxon>Pseudomonadati</taxon>
        <taxon>Pseudomonadota</taxon>
        <taxon>Alphaproteobacteria</taxon>
        <taxon>Rhodobacterales</taxon>
        <taxon>Paracoccaceae</taxon>
        <taxon>Paracoccus</taxon>
    </lineage>
</organism>
<dbReference type="InterPro" id="IPR036291">
    <property type="entry name" value="NAD(P)-bd_dom_sf"/>
</dbReference>
<dbReference type="Proteomes" id="UP000273626">
    <property type="component" value="Unassembled WGS sequence"/>
</dbReference>
<dbReference type="InterPro" id="IPR015814">
    <property type="entry name" value="Pgluconate_DH_NAD-bd_C"/>
</dbReference>
<dbReference type="GeneID" id="51371749"/>
<dbReference type="InterPro" id="IPR006115">
    <property type="entry name" value="6PGDH_NADP-bd"/>
</dbReference>
<dbReference type="Gene3D" id="1.10.1040.10">
    <property type="entry name" value="N-(1-d-carboxylethyl)-l-norvaline Dehydrogenase, domain 2"/>
    <property type="match status" value="1"/>
</dbReference>
<dbReference type="SUPFAM" id="SSF51735">
    <property type="entry name" value="NAD(P)-binding Rossmann-fold domains"/>
    <property type="match status" value="1"/>
</dbReference>
<reference evidence="3" key="1">
    <citation type="submission" date="2018-10" db="EMBL/GenBank/DDBJ databases">
        <title>Genomic Encyclopedia of Archaeal and Bacterial Type Strains, Phase II (KMG-II): from individual species to whole genera.</title>
        <authorList>
            <person name="Goeker M."/>
        </authorList>
    </citation>
    <scope>NUCLEOTIDE SEQUENCE [LARGE SCALE GENOMIC DNA]</scope>
    <source>
        <strain evidence="3">DSM 2944</strain>
    </source>
</reference>
<dbReference type="Pfam" id="PF09130">
    <property type="entry name" value="DUF1932"/>
    <property type="match status" value="1"/>
</dbReference>
<comment type="caution">
    <text evidence="3">The sequence shown here is derived from an EMBL/GenBank/DDBJ whole genome shotgun (WGS) entry which is preliminary data.</text>
</comment>
<protein>
    <submittedName>
        <fullName evidence="3">3-hydroxyisobutyrate dehydrogenase-like beta-hydroxyacid dehydrogenase</fullName>
    </submittedName>
</protein>
<evidence type="ECO:0000259" key="1">
    <source>
        <dbReference type="Pfam" id="PF03446"/>
    </source>
</evidence>
<keyword evidence="4" id="KW-1185">Reference proteome</keyword>
<evidence type="ECO:0000259" key="2">
    <source>
        <dbReference type="Pfam" id="PF09130"/>
    </source>
</evidence>
<proteinExistence type="predicted"/>
<dbReference type="Pfam" id="PF03446">
    <property type="entry name" value="NAD_binding_2"/>
    <property type="match status" value="1"/>
</dbReference>
<dbReference type="SUPFAM" id="SSF48179">
    <property type="entry name" value="6-phosphogluconate dehydrogenase C-terminal domain-like"/>
    <property type="match status" value="1"/>
</dbReference>
<dbReference type="InterPro" id="IPR013328">
    <property type="entry name" value="6PGD_dom2"/>
</dbReference>
<gene>
    <name evidence="3" type="ORF">BDE18_1554</name>
</gene>
<dbReference type="InterPro" id="IPR008927">
    <property type="entry name" value="6-PGluconate_DH-like_C_sf"/>
</dbReference>
<name>A0ABX9SDT4_PARPN</name>
<dbReference type="Gene3D" id="3.40.50.720">
    <property type="entry name" value="NAD(P)-binding Rossmann-like Domain"/>
    <property type="match status" value="1"/>
</dbReference>
<feature type="domain" description="6-phosphogluconate dehydrogenase NADP-binding" evidence="1">
    <location>
        <begin position="51"/>
        <end position="130"/>
    </location>
</feature>
<evidence type="ECO:0000313" key="4">
    <source>
        <dbReference type="Proteomes" id="UP000273626"/>
    </source>
</evidence>
<evidence type="ECO:0000313" key="3">
    <source>
        <dbReference type="EMBL" id="RKS52245.1"/>
    </source>
</evidence>
<sequence length="309" mass="32420">MSDERLPRIAFIGFGEAAEAFAKGWGRDLSAGLHAYDEKCDDAQARALPAGRAEATGVTLAADRAGALRDAGAVFCLVTADRAVLAAEQAAPHLAPGALWLDGNSCSPGAKRRAAGIVETAGGRYVDVAIMAPVYPRLHRTPLLIAGPHAGQALAMLEALGMTAQVSGAEVGQASAIKMIRSVMIKGMEALTAECLLAARRAGIEDRVLGSLQASNPDIDWPRQAAYNLERMMVHGRRRAAEMREVAATLSELGLPNGLANATADWQQRIGDLGLPAGTDSYPERADAILGRFAGQDRDQDSSAAVRQS</sequence>